<comment type="caution">
    <text evidence="1">The sequence shown here is derived from an EMBL/GenBank/DDBJ whole genome shotgun (WGS) entry which is preliminary data.</text>
</comment>
<protein>
    <submittedName>
        <fullName evidence="1">Uncharacterized protein</fullName>
    </submittedName>
</protein>
<dbReference type="SUPFAM" id="SSF64288">
    <property type="entry name" value="Chorismate lyase-like"/>
    <property type="match status" value="1"/>
</dbReference>
<sequence>MPLPTMFKRTPSPPIVKIPGHFGDIMAKRQATPPPPFFAYLPAVCLYSTTTTTRNTSLSLPDGFTGFERILLTANGNLQRLISAYFNEVVTVTIVENKEIPLHPNEDPQVLARFQREVNLLCNNKIFCNAKSQVLIKDQKVYDLVVKDGVGIGQIFRYLDKLPSFDLHGLGRTEKTFWREYSLKIPGVDCRLLEVFPSTLSEDGWLHAPDEEVCWDVEMEQDDNIAWVNPDLEVK</sequence>
<reference evidence="1 2" key="1">
    <citation type="journal article" date="2020" name="Fungal Divers.">
        <title>Resolving the Mortierellaceae phylogeny through synthesis of multi-gene phylogenetics and phylogenomics.</title>
        <authorList>
            <person name="Vandepol N."/>
            <person name="Liber J."/>
            <person name="Desiro A."/>
            <person name="Na H."/>
            <person name="Kennedy M."/>
            <person name="Barry K."/>
            <person name="Grigoriev I.V."/>
            <person name="Miller A.N."/>
            <person name="O'Donnell K."/>
            <person name="Stajich J.E."/>
            <person name="Bonito G."/>
        </authorList>
    </citation>
    <scope>NUCLEOTIDE SEQUENCE [LARGE SCALE GENOMIC DNA]</scope>
    <source>
        <strain evidence="1 2">AD045</strain>
    </source>
</reference>
<organism evidence="1 2">
    <name type="scientific">Linnemannia gamsii</name>
    <dbReference type="NCBI Taxonomy" id="64522"/>
    <lineage>
        <taxon>Eukaryota</taxon>
        <taxon>Fungi</taxon>
        <taxon>Fungi incertae sedis</taxon>
        <taxon>Mucoromycota</taxon>
        <taxon>Mortierellomycotina</taxon>
        <taxon>Mortierellomycetes</taxon>
        <taxon>Mortierellales</taxon>
        <taxon>Mortierellaceae</taxon>
        <taxon>Linnemannia</taxon>
    </lineage>
</organism>
<evidence type="ECO:0000313" key="1">
    <source>
        <dbReference type="EMBL" id="KAG0276021.1"/>
    </source>
</evidence>
<name>A0ABQ7JJ41_9FUNG</name>
<dbReference type="InterPro" id="IPR028978">
    <property type="entry name" value="Chorismate_lyase_/UTRA_dom_sf"/>
</dbReference>
<evidence type="ECO:0000313" key="2">
    <source>
        <dbReference type="Proteomes" id="UP001194696"/>
    </source>
</evidence>
<dbReference type="Gene3D" id="3.40.1410.10">
    <property type="entry name" value="Chorismate lyase-like"/>
    <property type="match status" value="1"/>
</dbReference>
<dbReference type="EMBL" id="JAAAIM010001760">
    <property type="protein sequence ID" value="KAG0276021.1"/>
    <property type="molecule type" value="Genomic_DNA"/>
</dbReference>
<gene>
    <name evidence="1" type="ORF">BGZ96_003514</name>
</gene>
<proteinExistence type="predicted"/>
<dbReference type="Proteomes" id="UP001194696">
    <property type="component" value="Unassembled WGS sequence"/>
</dbReference>
<keyword evidence="2" id="KW-1185">Reference proteome</keyword>
<accession>A0ABQ7JJ41</accession>